<keyword evidence="5" id="KW-1185">Reference proteome</keyword>
<dbReference type="SUPFAM" id="SSF158791">
    <property type="entry name" value="MgtE N-terminal domain-like"/>
    <property type="match status" value="1"/>
</dbReference>
<organism evidence="4 5">
    <name type="scientific">Roseospira goensis</name>
    <dbReference type="NCBI Taxonomy" id="391922"/>
    <lineage>
        <taxon>Bacteria</taxon>
        <taxon>Pseudomonadati</taxon>
        <taxon>Pseudomonadota</taxon>
        <taxon>Alphaproteobacteria</taxon>
        <taxon>Rhodospirillales</taxon>
        <taxon>Rhodospirillaceae</taxon>
        <taxon>Roseospira</taxon>
    </lineage>
</organism>
<comment type="caution">
    <text evidence="4">The sequence shown here is derived from an EMBL/GenBank/DDBJ whole genome shotgun (WGS) entry which is preliminary data.</text>
</comment>
<keyword evidence="1" id="KW-0175">Coiled coil</keyword>
<feature type="transmembrane region" description="Helical" evidence="3">
    <location>
        <begin position="12"/>
        <end position="31"/>
    </location>
</feature>
<proteinExistence type="predicted"/>
<dbReference type="RefSeq" id="WP_246423769.1">
    <property type="nucleotide sequence ID" value="NZ_JACIGI010000026.1"/>
</dbReference>
<evidence type="ECO:0000256" key="1">
    <source>
        <dbReference type="SAM" id="Coils"/>
    </source>
</evidence>
<keyword evidence="4" id="KW-0966">Cell projection</keyword>
<feature type="coiled-coil region" evidence="1">
    <location>
        <begin position="121"/>
        <end position="183"/>
    </location>
</feature>
<keyword evidence="3" id="KW-1133">Transmembrane helix</keyword>
<keyword evidence="4" id="KW-0969">Cilium</keyword>
<accession>A0A7W6S2K8</accession>
<dbReference type="AlphaFoldDB" id="A0A7W6S2K8"/>
<feature type="compositionally biased region" description="Low complexity" evidence="2">
    <location>
        <begin position="63"/>
        <end position="75"/>
    </location>
</feature>
<feature type="region of interest" description="Disordered" evidence="2">
    <location>
        <begin position="60"/>
        <end position="104"/>
    </location>
</feature>
<evidence type="ECO:0000256" key="2">
    <source>
        <dbReference type="SAM" id="MobiDB-lite"/>
    </source>
</evidence>
<dbReference type="EMBL" id="JACIGI010000026">
    <property type="protein sequence ID" value="MBB4287034.1"/>
    <property type="molecule type" value="Genomic_DNA"/>
</dbReference>
<evidence type="ECO:0000313" key="5">
    <source>
        <dbReference type="Proteomes" id="UP000555728"/>
    </source>
</evidence>
<gene>
    <name evidence="4" type="ORF">GGD88_002778</name>
</gene>
<evidence type="ECO:0000256" key="3">
    <source>
        <dbReference type="SAM" id="Phobius"/>
    </source>
</evidence>
<evidence type="ECO:0000313" key="4">
    <source>
        <dbReference type="EMBL" id="MBB4287034.1"/>
    </source>
</evidence>
<dbReference type="Proteomes" id="UP000555728">
    <property type="component" value="Unassembled WGS sequence"/>
</dbReference>
<keyword evidence="3" id="KW-0472">Membrane</keyword>
<keyword evidence="3" id="KW-0812">Transmembrane</keyword>
<feature type="region of interest" description="Disordered" evidence="2">
    <location>
        <begin position="234"/>
        <end position="264"/>
    </location>
</feature>
<reference evidence="4 5" key="1">
    <citation type="submission" date="2020-08" db="EMBL/GenBank/DDBJ databases">
        <title>Genome sequencing of Purple Non-Sulfur Bacteria from various extreme environments.</title>
        <authorList>
            <person name="Mayer M."/>
        </authorList>
    </citation>
    <scope>NUCLEOTIDE SEQUENCE [LARGE SCALE GENOMIC DNA]</scope>
    <source>
        <strain evidence="4 5">JA135</strain>
    </source>
</reference>
<protein>
    <submittedName>
        <fullName evidence="4">Flagellar motility protein MotE (MotC chaperone)</fullName>
    </submittedName>
</protein>
<sequence>MAGSRRAQRRGLPRFGVLQAVIVAGVLMLSVRIGALYEDLNGWVATIHVGQSQALAVETGRSATPAPTPQVTAAPERVGPEAEPIGPATPGGMPPPPANGAPDMAAEAAAGVTPPGFTQSEINLLQRLAERREELDAVERELTNREALLQAAERRIETRIGELKELEGVIQGLLEQHSAQEQAQIDQLVSIYATMKPKDAARIFNDLEMPILLTVIENMKERSSAAILAEMTPTRAKEVTTELARRRALPGRDPMAPEQEAALP</sequence>
<name>A0A7W6S2K8_9PROT</name>
<feature type="compositionally biased region" description="Basic and acidic residues" evidence="2">
    <location>
        <begin position="235"/>
        <end position="245"/>
    </location>
</feature>
<keyword evidence="4" id="KW-0282">Flagellum</keyword>